<dbReference type="Proteomes" id="UP000753802">
    <property type="component" value="Unassembled WGS sequence"/>
</dbReference>
<reference evidence="1 2" key="1">
    <citation type="submission" date="2020-01" db="EMBL/GenBank/DDBJ databases">
        <title>Genome analysis.</title>
        <authorList>
            <person name="Wu S."/>
            <person name="Wang G."/>
        </authorList>
    </citation>
    <scope>NUCLEOTIDE SEQUENCE [LARGE SCALE GENOMIC DNA]</scope>
    <source>
        <strain evidence="1 2">SYL130</strain>
    </source>
</reference>
<name>A0ABW9ZV16_9BACT</name>
<accession>A0ABW9ZV16</accession>
<protein>
    <recommendedName>
        <fullName evidence="3">Tissue inhibitor of metalloproteinase</fullName>
    </recommendedName>
</protein>
<evidence type="ECO:0000313" key="2">
    <source>
        <dbReference type="Proteomes" id="UP000753802"/>
    </source>
</evidence>
<dbReference type="EMBL" id="JAACJS010000012">
    <property type="protein sequence ID" value="NCI50212.1"/>
    <property type="molecule type" value="Genomic_DNA"/>
</dbReference>
<keyword evidence="2" id="KW-1185">Reference proteome</keyword>
<comment type="caution">
    <text evidence="1">The sequence shown here is derived from an EMBL/GenBank/DDBJ whole genome shotgun (WGS) entry which is preliminary data.</text>
</comment>
<gene>
    <name evidence="1" type="ORF">GWC95_09775</name>
</gene>
<evidence type="ECO:0000313" key="1">
    <source>
        <dbReference type="EMBL" id="NCI50212.1"/>
    </source>
</evidence>
<proteinExistence type="predicted"/>
<dbReference type="RefSeq" id="WP_161818519.1">
    <property type="nucleotide sequence ID" value="NZ_JAACJS010000012.1"/>
</dbReference>
<evidence type="ECO:0008006" key="3">
    <source>
        <dbReference type="Google" id="ProtNLM"/>
    </source>
</evidence>
<organism evidence="1 2">
    <name type="scientific">Sediminibacterium roseum</name>
    <dbReference type="NCBI Taxonomy" id="1978412"/>
    <lineage>
        <taxon>Bacteria</taxon>
        <taxon>Pseudomonadati</taxon>
        <taxon>Bacteroidota</taxon>
        <taxon>Chitinophagia</taxon>
        <taxon>Chitinophagales</taxon>
        <taxon>Chitinophagaceae</taxon>
        <taxon>Sediminibacterium</taxon>
    </lineage>
</organism>
<sequence length="142" mass="16672">MTAYKRAFFFVVTSFLLSFSPGNKSVVFCKKEYLQSAVKVYLKDENLEATMMRVTDKKSRKTVFGYFVSAVRNDTNFIYSKITQSGDTIFNKTYRSYKISPGEDSTISTYICKKKGILFYSYQRYWNGQMIEHRYFNKVMGL</sequence>